<evidence type="ECO:0000259" key="10">
    <source>
        <dbReference type="PROSITE" id="PS50089"/>
    </source>
</evidence>
<evidence type="ECO:0000313" key="11">
    <source>
        <dbReference type="EMBL" id="SPO38644.1"/>
    </source>
</evidence>
<evidence type="ECO:0000256" key="4">
    <source>
        <dbReference type="ARBA" id="ARBA00022723"/>
    </source>
</evidence>
<dbReference type="AlphaFoldDB" id="A0A5C3F2D4"/>
<feature type="compositionally biased region" description="Low complexity" evidence="9">
    <location>
        <begin position="558"/>
        <end position="571"/>
    </location>
</feature>
<feature type="region of interest" description="Disordered" evidence="9">
    <location>
        <begin position="465"/>
        <end position="583"/>
    </location>
</feature>
<dbReference type="SUPFAM" id="SSF57850">
    <property type="entry name" value="RING/U-box"/>
    <property type="match status" value="1"/>
</dbReference>
<dbReference type="Pfam" id="PF13639">
    <property type="entry name" value="zf-RING_2"/>
    <property type="match status" value="1"/>
</dbReference>
<dbReference type="Pfam" id="PF14369">
    <property type="entry name" value="Zn_ribbon_19"/>
    <property type="match status" value="1"/>
</dbReference>
<keyword evidence="5 8" id="KW-0863">Zinc-finger</keyword>
<feature type="domain" description="RING-type" evidence="10">
    <location>
        <begin position="387"/>
        <end position="455"/>
    </location>
</feature>
<evidence type="ECO:0000256" key="9">
    <source>
        <dbReference type="SAM" id="MobiDB-lite"/>
    </source>
</evidence>
<feature type="region of interest" description="Disordered" evidence="9">
    <location>
        <begin position="382"/>
        <end position="424"/>
    </location>
</feature>
<feature type="compositionally biased region" description="Gly residues" evidence="9">
    <location>
        <begin position="11"/>
        <end position="20"/>
    </location>
</feature>
<keyword evidence="6" id="KW-0833">Ubl conjugation pathway</keyword>
<dbReference type="OrthoDB" id="8062037at2759"/>
<evidence type="ECO:0000256" key="5">
    <source>
        <dbReference type="ARBA" id="ARBA00022771"/>
    </source>
</evidence>
<evidence type="ECO:0000256" key="3">
    <source>
        <dbReference type="ARBA" id="ARBA00022679"/>
    </source>
</evidence>
<evidence type="ECO:0000313" key="12">
    <source>
        <dbReference type="Proteomes" id="UP000323386"/>
    </source>
</evidence>
<keyword evidence="3" id="KW-0808">Transferase</keyword>
<dbReference type="PROSITE" id="PS50089">
    <property type="entry name" value="ZF_RING_2"/>
    <property type="match status" value="1"/>
</dbReference>
<feature type="compositionally biased region" description="Acidic residues" evidence="9">
    <location>
        <begin position="408"/>
        <end position="423"/>
    </location>
</feature>
<comment type="catalytic activity">
    <reaction evidence="1">
        <text>S-ubiquitinyl-[E2 ubiquitin-conjugating enzyme]-L-cysteine + [acceptor protein]-L-lysine = [E2 ubiquitin-conjugating enzyme]-L-cysteine + N(6)-ubiquitinyl-[acceptor protein]-L-lysine.</text>
        <dbReference type="EC" id="2.3.2.27"/>
    </reaction>
</comment>
<dbReference type="PANTHER" id="PTHR15710:SF74">
    <property type="entry name" value="RING-TYPE E3 UBIQUITIN TRANSFERASE-RELATED"/>
    <property type="match status" value="1"/>
</dbReference>
<sequence length="583" mass="61442">MSDPTPADRPAGGGGGGGGGGPSLVFCHQCGIEVRPLMAPDPTCPRCNGQFVEVIEEGSGGHPRDLHSFFGDELNDEDDDEAAYMAHTAGAGGPFGRMPDGGFGVPFGGGAGGARPDLGGLIQGLLGAVAANRATGRQQQQPSSPGAARDQGRGSNPGPDDDGSGRDRGSFQQRQGTSQFGPLNIQWGFQYGSGSSADRHRQENREGDRDGGQAGRTTTQGVPPLSDFLRTAFGPRDLDPQPAAGREDNDTHFHDDGMGGAGSASDGRRFNHDNQGGLDDGGPRRDDLPPELAGLRNLFTGLFGGNLDGGGLVFDFLGGGGGGGGARGQWGDYVLGQQGLDDIISQLMEQTQGSNAPPPAGDEEIQKLRRFKLSDADRVAKAKNRDCPTCKEDFLPEEQPAAAQQRDESDDPPEQAVEDEEKQQEDLAMMPCGHLFHEDCLVPWLKMHGTCPVCRISIVKQDGAQHQQQQRGGQQSTSAAASTATTDTAAGQGSVSNGRDDEPAIPGGFPSTNPFLRRMDPQPEQHSGRATDQDEETPEQRRERMRAAAEARQRAPAEGEQEATSSSSSSSRPLSFLQPDELD</sequence>
<dbReference type="EC" id="2.3.2.27" evidence="2"/>
<name>A0A5C3F2D4_9BASI</name>
<feature type="compositionally biased region" description="Basic and acidic residues" evidence="9">
    <location>
        <begin position="517"/>
        <end position="557"/>
    </location>
</feature>
<dbReference type="InterPro" id="IPR013083">
    <property type="entry name" value="Znf_RING/FYVE/PHD"/>
</dbReference>
<evidence type="ECO:0000256" key="7">
    <source>
        <dbReference type="ARBA" id="ARBA00022833"/>
    </source>
</evidence>
<keyword evidence="12" id="KW-1185">Reference proteome</keyword>
<dbReference type="InterPro" id="IPR001841">
    <property type="entry name" value="Znf_RING"/>
</dbReference>
<dbReference type="Proteomes" id="UP000323386">
    <property type="component" value="Unassembled WGS sequence"/>
</dbReference>
<keyword evidence="7" id="KW-0862">Zinc</keyword>
<feature type="region of interest" description="Disordered" evidence="9">
    <location>
        <begin position="1"/>
        <end position="20"/>
    </location>
</feature>
<evidence type="ECO:0000256" key="1">
    <source>
        <dbReference type="ARBA" id="ARBA00000900"/>
    </source>
</evidence>
<dbReference type="SMART" id="SM00184">
    <property type="entry name" value="RING"/>
    <property type="match status" value="1"/>
</dbReference>
<dbReference type="EMBL" id="OOIP01000011">
    <property type="protein sequence ID" value="SPO38644.1"/>
    <property type="molecule type" value="Genomic_DNA"/>
</dbReference>
<feature type="compositionally biased region" description="Basic and acidic residues" evidence="9">
    <location>
        <begin position="245"/>
        <end position="257"/>
    </location>
</feature>
<protein>
    <recommendedName>
        <fullName evidence="2">RING-type E3 ubiquitin transferase</fullName>
        <ecNumber evidence="2">2.3.2.27</ecNumber>
    </recommendedName>
</protein>
<reference evidence="11 12" key="1">
    <citation type="submission" date="2018-03" db="EMBL/GenBank/DDBJ databases">
        <authorList>
            <person name="Guldener U."/>
        </authorList>
    </citation>
    <scope>NUCLEOTIDE SEQUENCE [LARGE SCALE GENOMIC DNA]</scope>
    <source>
        <strain evidence="11 12">DAOM196992</strain>
    </source>
</reference>
<evidence type="ECO:0000256" key="6">
    <source>
        <dbReference type="ARBA" id="ARBA00022786"/>
    </source>
</evidence>
<gene>
    <name evidence="11" type="ORF">PSFLO_04123</name>
</gene>
<keyword evidence="4" id="KW-0479">Metal-binding</keyword>
<dbReference type="InterPro" id="IPR039525">
    <property type="entry name" value="RNF126-like_zinc-ribbon"/>
</dbReference>
<feature type="compositionally biased region" description="Polar residues" evidence="9">
    <location>
        <begin position="171"/>
        <end position="181"/>
    </location>
</feature>
<accession>A0A5C3F2D4</accession>
<feature type="compositionally biased region" description="Polar residues" evidence="9">
    <location>
        <begin position="135"/>
        <end position="144"/>
    </location>
</feature>
<dbReference type="PANTHER" id="PTHR15710">
    <property type="entry name" value="E3 UBIQUITIN-PROTEIN LIGASE PRAJA"/>
    <property type="match status" value="1"/>
</dbReference>
<dbReference type="Gene3D" id="3.30.40.10">
    <property type="entry name" value="Zinc/RING finger domain, C3HC4 (zinc finger)"/>
    <property type="match status" value="1"/>
</dbReference>
<dbReference type="GO" id="GO:0008270">
    <property type="term" value="F:zinc ion binding"/>
    <property type="evidence" value="ECO:0007669"/>
    <property type="project" value="UniProtKB-KW"/>
</dbReference>
<feature type="compositionally biased region" description="Low complexity" evidence="9">
    <location>
        <begin position="465"/>
        <end position="494"/>
    </location>
</feature>
<feature type="compositionally biased region" description="Basic and acidic residues" evidence="9">
    <location>
        <begin position="382"/>
        <end position="394"/>
    </location>
</feature>
<proteinExistence type="predicted"/>
<feature type="region of interest" description="Disordered" evidence="9">
    <location>
        <begin position="134"/>
        <end position="289"/>
    </location>
</feature>
<evidence type="ECO:0000256" key="2">
    <source>
        <dbReference type="ARBA" id="ARBA00012483"/>
    </source>
</evidence>
<evidence type="ECO:0000256" key="8">
    <source>
        <dbReference type="PROSITE-ProRule" id="PRU00175"/>
    </source>
</evidence>
<dbReference type="GO" id="GO:0061630">
    <property type="term" value="F:ubiquitin protein ligase activity"/>
    <property type="evidence" value="ECO:0007669"/>
    <property type="project" value="UniProtKB-EC"/>
</dbReference>
<organism evidence="11 12">
    <name type="scientific">Pseudozyma flocculosa</name>
    <dbReference type="NCBI Taxonomy" id="84751"/>
    <lineage>
        <taxon>Eukaryota</taxon>
        <taxon>Fungi</taxon>
        <taxon>Dikarya</taxon>
        <taxon>Basidiomycota</taxon>
        <taxon>Ustilaginomycotina</taxon>
        <taxon>Ustilaginomycetes</taxon>
        <taxon>Ustilaginales</taxon>
        <taxon>Ustilaginaceae</taxon>
        <taxon>Pseudozyma</taxon>
    </lineage>
</organism>
<feature type="compositionally biased region" description="Basic and acidic residues" evidence="9">
    <location>
        <begin position="197"/>
        <end position="211"/>
    </location>
</feature>